<proteinExistence type="predicted"/>
<dbReference type="PANTHER" id="PTHR22916">
    <property type="entry name" value="GLYCOSYLTRANSFERASE"/>
    <property type="match status" value="1"/>
</dbReference>
<evidence type="ECO:0000259" key="1">
    <source>
        <dbReference type="Pfam" id="PF00535"/>
    </source>
</evidence>
<sequence>MKYQPYMTVFTPAYNRAHTLPRLYESLKNQTADGFEWIVINDGSTDGTEELLEKWSGEDNRFYFSYLTVENGGKPRAINRGVTMARGKYFFLVDSDDYLTPDAVEKMTAWAKETENDPSFIGVGAARGTPDGKYLKGTPPKVGANGYVDATNLERAKYDLDADMCEAYRLDIYRKYPYFTYDGEKFAPEQITMNEIALDGYRLRWHSDIIYICEYLEDGLTKGSSALEKKNPMGYAAMYNHMLKYGYGFRRRFMIAAQMTALSLYAGHPGYLKETNSLPATVLSFPVGALLAIRRRRQFSKI</sequence>
<accession>R6UY44</accession>
<name>R6UY44_9BACT</name>
<dbReference type="GO" id="GO:0016758">
    <property type="term" value="F:hexosyltransferase activity"/>
    <property type="evidence" value="ECO:0007669"/>
    <property type="project" value="UniProtKB-ARBA"/>
</dbReference>
<dbReference type="Proteomes" id="UP000017938">
    <property type="component" value="Unassembled WGS sequence"/>
</dbReference>
<evidence type="ECO:0000313" key="2">
    <source>
        <dbReference type="EMBL" id="CDC75532.1"/>
    </source>
</evidence>
<dbReference type="CDD" id="cd00761">
    <property type="entry name" value="Glyco_tranf_GTA_type"/>
    <property type="match status" value="1"/>
</dbReference>
<feature type="domain" description="Glycosyltransferase 2-like" evidence="1">
    <location>
        <begin position="8"/>
        <end position="126"/>
    </location>
</feature>
<dbReference type="Pfam" id="PF00535">
    <property type="entry name" value="Glycos_transf_2"/>
    <property type="match status" value="1"/>
</dbReference>
<dbReference type="SUPFAM" id="SSF53448">
    <property type="entry name" value="Nucleotide-diphospho-sugar transferases"/>
    <property type="match status" value="1"/>
</dbReference>
<reference evidence="2" key="1">
    <citation type="submission" date="2012-11" db="EMBL/GenBank/DDBJ databases">
        <title>Dependencies among metagenomic species, viruses, plasmids and units of genetic variation.</title>
        <authorList>
            <person name="Nielsen H.B."/>
            <person name="Almeida M."/>
            <person name="Juncker A.S."/>
            <person name="Rasmussen S."/>
            <person name="Li J."/>
            <person name="Sunagawa S."/>
            <person name="Plichta D."/>
            <person name="Gautier L."/>
            <person name="Le Chatelier E."/>
            <person name="Peletier E."/>
            <person name="Bonde I."/>
            <person name="Nielsen T."/>
            <person name="Manichanh C."/>
            <person name="Arumugam M."/>
            <person name="Batto J."/>
            <person name="Santos M.B.Q.D."/>
            <person name="Blom N."/>
            <person name="Borruel N."/>
            <person name="Burgdorf K.S."/>
            <person name="Boumezbeur F."/>
            <person name="Casellas F."/>
            <person name="Dore J."/>
            <person name="Guarner F."/>
            <person name="Hansen T."/>
            <person name="Hildebrand F."/>
            <person name="Kaas R.S."/>
            <person name="Kennedy S."/>
            <person name="Kristiansen K."/>
            <person name="Kultima J.R."/>
            <person name="Leonard P."/>
            <person name="Levenez F."/>
            <person name="Lund O."/>
            <person name="Moumen B."/>
            <person name="Le Paslier D."/>
            <person name="Pons N."/>
            <person name="Pedersen O."/>
            <person name="Prifti E."/>
            <person name="Qin J."/>
            <person name="Raes J."/>
            <person name="Tap J."/>
            <person name="Tims S."/>
            <person name="Ussery D.W."/>
            <person name="Yamada T."/>
            <person name="MetaHit consortium"/>
            <person name="Renault P."/>
            <person name="Sicheritz-Ponten T."/>
            <person name="Bork P."/>
            <person name="Wang J."/>
            <person name="Brunak S."/>
            <person name="Ehrlich S.D."/>
        </authorList>
    </citation>
    <scope>NUCLEOTIDE SEQUENCE [LARGE SCALE GENOMIC DNA]</scope>
</reference>
<protein>
    <recommendedName>
        <fullName evidence="1">Glycosyltransferase 2-like domain-containing protein</fullName>
    </recommendedName>
</protein>
<dbReference type="STRING" id="1263015.BN580_00120"/>
<dbReference type="AlphaFoldDB" id="R6UY44"/>
<gene>
    <name evidence="2" type="ORF">BN580_00120</name>
</gene>
<organism evidence="2 3">
    <name type="scientific">Candidatus Colimorpha enterica</name>
    <dbReference type="NCBI Taxonomy" id="3083063"/>
    <lineage>
        <taxon>Bacteria</taxon>
        <taxon>Pseudomonadati</taxon>
        <taxon>Bacteroidota</taxon>
        <taxon>Bacteroidia</taxon>
        <taxon>Bacteroidales</taxon>
        <taxon>Candidatus Colimorpha</taxon>
    </lineage>
</organism>
<evidence type="ECO:0000313" key="3">
    <source>
        <dbReference type="Proteomes" id="UP000017938"/>
    </source>
</evidence>
<dbReference type="InterPro" id="IPR029044">
    <property type="entry name" value="Nucleotide-diphossugar_trans"/>
</dbReference>
<dbReference type="InterPro" id="IPR001173">
    <property type="entry name" value="Glyco_trans_2-like"/>
</dbReference>
<comment type="caution">
    <text evidence="2">The sequence shown here is derived from an EMBL/GenBank/DDBJ whole genome shotgun (WGS) entry which is preliminary data.</text>
</comment>
<dbReference type="Gene3D" id="3.90.550.10">
    <property type="entry name" value="Spore Coat Polysaccharide Biosynthesis Protein SpsA, Chain A"/>
    <property type="match status" value="1"/>
</dbReference>
<dbReference type="EMBL" id="CBFW010000301">
    <property type="protein sequence ID" value="CDC75532.1"/>
    <property type="molecule type" value="Genomic_DNA"/>
</dbReference>